<sequence>MLKAPAVTDEFLRATFHRGRQLSKISETVLNEEIQLAEASRPNYALGDEEQ</sequence>
<evidence type="ECO:0000313" key="1">
    <source>
        <dbReference type="EMBL" id="KAL0056479.1"/>
    </source>
</evidence>
<organism evidence="1 2">
    <name type="scientific">Marasmius tenuissimus</name>
    <dbReference type="NCBI Taxonomy" id="585030"/>
    <lineage>
        <taxon>Eukaryota</taxon>
        <taxon>Fungi</taxon>
        <taxon>Dikarya</taxon>
        <taxon>Basidiomycota</taxon>
        <taxon>Agaricomycotina</taxon>
        <taxon>Agaricomycetes</taxon>
        <taxon>Agaricomycetidae</taxon>
        <taxon>Agaricales</taxon>
        <taxon>Marasmiineae</taxon>
        <taxon>Marasmiaceae</taxon>
        <taxon>Marasmius</taxon>
    </lineage>
</organism>
<keyword evidence="2" id="KW-1185">Reference proteome</keyword>
<name>A0ABR2Z5J3_9AGAR</name>
<dbReference type="Proteomes" id="UP001437256">
    <property type="component" value="Unassembled WGS sequence"/>
</dbReference>
<accession>A0ABR2Z5J3</accession>
<reference evidence="1 2" key="1">
    <citation type="submission" date="2024-05" db="EMBL/GenBank/DDBJ databases">
        <title>A draft genome resource for the thread blight pathogen Marasmius tenuissimus strain MS-2.</title>
        <authorList>
            <person name="Yulfo-Soto G.E."/>
            <person name="Baruah I.K."/>
            <person name="Amoako-Attah I."/>
            <person name="Bukari Y."/>
            <person name="Meinhardt L.W."/>
            <person name="Bailey B.A."/>
            <person name="Cohen S.P."/>
        </authorList>
    </citation>
    <scope>NUCLEOTIDE SEQUENCE [LARGE SCALE GENOMIC DNA]</scope>
    <source>
        <strain evidence="1 2">MS-2</strain>
    </source>
</reference>
<evidence type="ECO:0000313" key="2">
    <source>
        <dbReference type="Proteomes" id="UP001437256"/>
    </source>
</evidence>
<comment type="caution">
    <text evidence="1">The sequence shown here is derived from an EMBL/GenBank/DDBJ whole genome shotgun (WGS) entry which is preliminary data.</text>
</comment>
<feature type="non-terminal residue" evidence="1">
    <location>
        <position position="51"/>
    </location>
</feature>
<proteinExistence type="predicted"/>
<dbReference type="EMBL" id="JBBXMP010001981">
    <property type="protein sequence ID" value="KAL0056479.1"/>
    <property type="molecule type" value="Genomic_DNA"/>
</dbReference>
<gene>
    <name evidence="1" type="ORF">AAF712_016917</name>
</gene>
<protein>
    <submittedName>
        <fullName evidence="1">Uncharacterized protein</fullName>
    </submittedName>
</protein>